<organism evidence="2 3">
    <name type="scientific">Mesorhizobium loti R88b</name>
    <dbReference type="NCBI Taxonomy" id="935548"/>
    <lineage>
        <taxon>Bacteria</taxon>
        <taxon>Pseudomonadati</taxon>
        <taxon>Pseudomonadota</taxon>
        <taxon>Alphaproteobacteria</taxon>
        <taxon>Hyphomicrobiales</taxon>
        <taxon>Phyllobacteriaceae</taxon>
        <taxon>Mesorhizobium</taxon>
    </lineage>
</organism>
<protein>
    <recommendedName>
        <fullName evidence="4">Porin</fullName>
    </recommendedName>
</protein>
<sequence>MVKNIAFAAFLAQIALVSALITQTVLFASSASQAASSQPAVTPVPAIATDEECAKATWPDIPKHCLLRVEARKHITMIALTPAK</sequence>
<accession>A0A6M7WQD5</accession>
<evidence type="ECO:0008006" key="4">
    <source>
        <dbReference type="Google" id="ProtNLM"/>
    </source>
</evidence>
<dbReference type="AlphaFoldDB" id="A0A6M7WQD5"/>
<feature type="signal peptide" evidence="1">
    <location>
        <begin position="1"/>
        <end position="34"/>
    </location>
</feature>
<keyword evidence="1" id="KW-0732">Signal</keyword>
<feature type="chain" id="PRO_5026851566" description="Porin" evidence="1">
    <location>
        <begin position="35"/>
        <end position="84"/>
    </location>
</feature>
<evidence type="ECO:0000313" key="2">
    <source>
        <dbReference type="EMBL" id="QKD04277.1"/>
    </source>
</evidence>
<evidence type="ECO:0000313" key="3">
    <source>
        <dbReference type="Proteomes" id="UP000503017"/>
    </source>
</evidence>
<name>A0A6M7WQD5_RHILI</name>
<dbReference type="EMBL" id="CP033367">
    <property type="protein sequence ID" value="QKD04277.1"/>
    <property type="molecule type" value="Genomic_DNA"/>
</dbReference>
<reference evidence="2 3" key="1">
    <citation type="submission" date="2018-10" db="EMBL/GenBank/DDBJ databases">
        <authorList>
            <person name="Perry B.J."/>
            <person name="Sullivan J.T."/>
            <person name="Murphy R.J.T."/>
            <person name="Ramsay J.P."/>
            <person name="Ronson C.W."/>
        </authorList>
    </citation>
    <scope>NUCLEOTIDE SEQUENCE [LARGE SCALE GENOMIC DNA]</scope>
    <source>
        <strain evidence="2 3">R88b</strain>
    </source>
</reference>
<dbReference type="Proteomes" id="UP000503017">
    <property type="component" value="Chromosome"/>
</dbReference>
<gene>
    <name evidence="2" type="ORF">EB235_24650</name>
</gene>
<proteinExistence type="predicted"/>
<dbReference type="RefSeq" id="WP_051429552.1">
    <property type="nucleotide sequence ID" value="NZ_CP033367.1"/>
</dbReference>
<evidence type="ECO:0000256" key="1">
    <source>
        <dbReference type="SAM" id="SignalP"/>
    </source>
</evidence>